<evidence type="ECO:0000259" key="8">
    <source>
        <dbReference type="Pfam" id="PF00460"/>
    </source>
</evidence>
<dbReference type="OrthoDB" id="9802553at2"/>
<dbReference type="NCBIfam" id="TIGR02492">
    <property type="entry name" value="flgK_ends"/>
    <property type="match status" value="1"/>
</dbReference>
<organism evidence="11 12">
    <name type="scientific">Kolteria novifilia</name>
    <dbReference type="NCBI Taxonomy" id="2527975"/>
    <lineage>
        <taxon>Bacteria</taxon>
        <taxon>Pseudomonadati</taxon>
        <taxon>Planctomycetota</taxon>
        <taxon>Planctomycetia</taxon>
        <taxon>Kolteriales</taxon>
        <taxon>Kolteriaceae</taxon>
        <taxon>Kolteria</taxon>
    </lineage>
</organism>
<protein>
    <recommendedName>
        <fullName evidence="4 7">Flagellar hook-associated protein 1</fullName>
        <shortName evidence="7">HAP1</shortName>
    </recommendedName>
</protein>
<dbReference type="GO" id="GO:0044780">
    <property type="term" value="P:bacterial-type flagellum assembly"/>
    <property type="evidence" value="ECO:0007669"/>
    <property type="project" value="InterPro"/>
</dbReference>
<evidence type="ECO:0000313" key="11">
    <source>
        <dbReference type="EMBL" id="QDU59543.1"/>
    </source>
</evidence>
<dbReference type="PROSITE" id="PS00588">
    <property type="entry name" value="FLAGELLA_BB_ROD"/>
    <property type="match status" value="1"/>
</dbReference>
<dbReference type="AlphaFoldDB" id="A0A518AXT8"/>
<dbReference type="GO" id="GO:0005576">
    <property type="term" value="C:extracellular region"/>
    <property type="evidence" value="ECO:0007669"/>
    <property type="project" value="UniProtKB-SubCell"/>
</dbReference>
<dbReference type="RefSeq" id="WP_145253979.1">
    <property type="nucleotide sequence ID" value="NZ_CP036279.1"/>
</dbReference>
<dbReference type="SUPFAM" id="SSF64518">
    <property type="entry name" value="Phase 1 flagellin"/>
    <property type="match status" value="1"/>
</dbReference>
<evidence type="ECO:0000259" key="9">
    <source>
        <dbReference type="Pfam" id="PF06429"/>
    </source>
</evidence>
<keyword evidence="11" id="KW-0282">Flagellum</keyword>
<dbReference type="InterPro" id="IPR019776">
    <property type="entry name" value="Flagellar_basal_body_rod_CS"/>
</dbReference>
<dbReference type="InterPro" id="IPR001444">
    <property type="entry name" value="Flag_bb_rod_N"/>
</dbReference>
<evidence type="ECO:0000313" key="12">
    <source>
        <dbReference type="Proteomes" id="UP000317093"/>
    </source>
</evidence>
<gene>
    <name evidence="7 11" type="primary">flgK</name>
    <name evidence="11" type="ORF">Pan216_03720</name>
</gene>
<evidence type="ECO:0000256" key="7">
    <source>
        <dbReference type="RuleBase" id="RU362065"/>
    </source>
</evidence>
<feature type="domain" description="Flagellar basal-body/hook protein C-terminal" evidence="9">
    <location>
        <begin position="521"/>
        <end position="565"/>
    </location>
</feature>
<keyword evidence="5 7" id="KW-0964">Secreted</keyword>
<evidence type="ECO:0000256" key="1">
    <source>
        <dbReference type="ARBA" id="ARBA00004365"/>
    </source>
</evidence>
<dbReference type="GO" id="GO:0009424">
    <property type="term" value="C:bacterial-type flagellum hook"/>
    <property type="evidence" value="ECO:0007669"/>
    <property type="project" value="UniProtKB-UniRule"/>
</dbReference>
<feature type="domain" description="Flagellar hook-associated protein FlgK helical" evidence="10">
    <location>
        <begin position="95"/>
        <end position="318"/>
    </location>
</feature>
<dbReference type="PANTHER" id="PTHR30033:SF1">
    <property type="entry name" value="FLAGELLAR HOOK-ASSOCIATED PROTEIN 1"/>
    <property type="match status" value="1"/>
</dbReference>
<keyword evidence="11" id="KW-0969">Cilium</keyword>
<dbReference type="PANTHER" id="PTHR30033">
    <property type="entry name" value="FLAGELLAR HOOK-ASSOCIATED PROTEIN 1"/>
    <property type="match status" value="1"/>
</dbReference>
<comment type="similarity">
    <text evidence="3 7">Belongs to the flagella basal body rod proteins family.</text>
</comment>
<dbReference type="KEGG" id="knv:Pan216_03720"/>
<dbReference type="InterPro" id="IPR002371">
    <property type="entry name" value="FlgK"/>
</dbReference>
<dbReference type="GO" id="GO:0005198">
    <property type="term" value="F:structural molecule activity"/>
    <property type="evidence" value="ECO:0007669"/>
    <property type="project" value="UniProtKB-UniRule"/>
</dbReference>
<accession>A0A518AXT8</accession>
<reference evidence="11 12" key="1">
    <citation type="submission" date="2019-02" db="EMBL/GenBank/DDBJ databases">
        <title>Deep-cultivation of Planctomycetes and their phenomic and genomic characterization uncovers novel biology.</title>
        <authorList>
            <person name="Wiegand S."/>
            <person name="Jogler M."/>
            <person name="Boedeker C."/>
            <person name="Pinto D."/>
            <person name="Vollmers J."/>
            <person name="Rivas-Marin E."/>
            <person name="Kohn T."/>
            <person name="Peeters S.H."/>
            <person name="Heuer A."/>
            <person name="Rast P."/>
            <person name="Oberbeckmann S."/>
            <person name="Bunk B."/>
            <person name="Jeske O."/>
            <person name="Meyerdierks A."/>
            <person name="Storesund J.E."/>
            <person name="Kallscheuer N."/>
            <person name="Luecker S."/>
            <person name="Lage O.M."/>
            <person name="Pohl T."/>
            <person name="Merkel B.J."/>
            <person name="Hornburger P."/>
            <person name="Mueller R.-W."/>
            <person name="Bruemmer F."/>
            <person name="Labrenz M."/>
            <person name="Spormann A.M."/>
            <person name="Op den Camp H."/>
            <person name="Overmann J."/>
            <person name="Amann R."/>
            <person name="Jetten M.S.M."/>
            <person name="Mascher T."/>
            <person name="Medema M.H."/>
            <person name="Devos D.P."/>
            <person name="Kaster A.-K."/>
            <person name="Ovreas L."/>
            <person name="Rohde M."/>
            <person name="Galperin M.Y."/>
            <person name="Jogler C."/>
        </authorList>
    </citation>
    <scope>NUCLEOTIDE SEQUENCE [LARGE SCALE GENOMIC DNA]</scope>
    <source>
        <strain evidence="11 12">Pan216</strain>
    </source>
</reference>
<dbReference type="InterPro" id="IPR010930">
    <property type="entry name" value="Flg_bb/hook_C_dom"/>
</dbReference>
<name>A0A518AXT8_9BACT</name>
<comment type="subcellular location">
    <subcellularLocation>
        <location evidence="1 7">Bacterial flagellum</location>
    </subcellularLocation>
    <subcellularLocation>
        <location evidence="2 7">Secreted</location>
    </subcellularLocation>
</comment>
<dbReference type="Pfam" id="PF06429">
    <property type="entry name" value="Flg_bbr_C"/>
    <property type="match status" value="1"/>
</dbReference>
<evidence type="ECO:0000259" key="10">
    <source>
        <dbReference type="Pfam" id="PF22638"/>
    </source>
</evidence>
<keyword evidence="12" id="KW-1185">Reference proteome</keyword>
<dbReference type="Pfam" id="PF22638">
    <property type="entry name" value="FlgK_D1"/>
    <property type="match status" value="1"/>
</dbReference>
<keyword evidence="11" id="KW-0966">Cell projection</keyword>
<dbReference type="InterPro" id="IPR053927">
    <property type="entry name" value="FlgK_helical"/>
</dbReference>
<evidence type="ECO:0000256" key="2">
    <source>
        <dbReference type="ARBA" id="ARBA00004613"/>
    </source>
</evidence>
<dbReference type="EMBL" id="CP036279">
    <property type="protein sequence ID" value="QDU59543.1"/>
    <property type="molecule type" value="Genomic_DNA"/>
</dbReference>
<evidence type="ECO:0000256" key="4">
    <source>
        <dbReference type="ARBA" id="ARBA00016244"/>
    </source>
</evidence>
<keyword evidence="6 7" id="KW-0975">Bacterial flagellum</keyword>
<proteinExistence type="inferred from homology"/>
<dbReference type="PRINTS" id="PR01005">
    <property type="entry name" value="FLGHOOKAP1"/>
</dbReference>
<dbReference type="Pfam" id="PF00460">
    <property type="entry name" value="Flg_bb_rod"/>
    <property type="match status" value="1"/>
</dbReference>
<evidence type="ECO:0000256" key="6">
    <source>
        <dbReference type="ARBA" id="ARBA00023143"/>
    </source>
</evidence>
<evidence type="ECO:0000256" key="5">
    <source>
        <dbReference type="ARBA" id="ARBA00022525"/>
    </source>
</evidence>
<dbReference type="Proteomes" id="UP000317093">
    <property type="component" value="Chromosome"/>
</dbReference>
<feature type="domain" description="Flagellar basal body rod protein N-terminal" evidence="8">
    <location>
        <begin position="12"/>
        <end position="36"/>
    </location>
</feature>
<sequence length="567" mass="59979">MSLFASFSASASGLLINRLGMSVTGNNIANVNTPGYARQRLDLSPITPSQFGSVSVGPGVRADDVRSVVDSYLIERGREAKSEFESASGRLDIVQRIEGVFNELSDTDLSSQLDAFFDSVADVQNNPLEVGVRGVAVQNAVTLAETVQGINERLRDIQQDINTEVESSVDAINRSLDRIKDLNSQIVAATGGIAQDGDAAGLRDLRDQELTTLSGLVEIQTHEDLNGSINIYSGENYLLISGQVQHVDVTQSVEDGVPRSSLVFANSRAEVPLGGGRLGGLQTARDEDLASAMDRLDTFASNLIFEANKIQSSGQGLESFTEVTSTGSVIDRFAALNSPDAGLPFPIRNGFFELRVAETTGQEVTYTIPVTLDGVTSDSLDDVATNINTITGIPNFATISGGKLTLDAPTDVSFTFGEDNTDLLAAIGVNTLFTGSLASDIGVNERLREQPALLSASRNGNPGDTSNIVALGNLRSESVGTLGGLSLTDYLAESVQQLGNGAQAAQAQTEILQSTSLSLESQSLAITGVSLDEEVLKLTQFQRAFQASARHISVVNELIDEVLNLAS</sequence>
<evidence type="ECO:0000256" key="3">
    <source>
        <dbReference type="ARBA" id="ARBA00009677"/>
    </source>
</evidence>